<evidence type="ECO:0000256" key="5">
    <source>
        <dbReference type="SAM" id="Phobius"/>
    </source>
</evidence>
<keyword evidence="2 5" id="KW-0812">Transmembrane</keyword>
<evidence type="ECO:0000256" key="3">
    <source>
        <dbReference type="ARBA" id="ARBA00022989"/>
    </source>
</evidence>
<feature type="transmembrane region" description="Helical" evidence="5">
    <location>
        <begin position="68"/>
        <end position="96"/>
    </location>
</feature>
<keyword evidence="4 5" id="KW-0472">Membrane</keyword>
<evidence type="ECO:0000256" key="2">
    <source>
        <dbReference type="ARBA" id="ARBA00022692"/>
    </source>
</evidence>
<sequence length="213" mass="24048">MDADKHPYRTLWTSPRIMIRTLLSKKSFWVIFALSFLGAWGAALFESVNKIGMEKSQNLDDLSNPTVAMTLVSTLLTAVFGLLVGAAIIAFFYWIIGKLFKGTGMYKDLYKGSMITSMPYFIVVPFTLIWLFGSPATYFDNEVTRSALWTVMMGLTYITAFIASVYTFVLSIVMISEVHNFSKWKAFFTMIIPTLVIVVIVIIFAVLLFSVLF</sequence>
<comment type="subcellular location">
    <subcellularLocation>
        <location evidence="1">Membrane</location>
        <topology evidence="1">Multi-pass membrane protein</topology>
    </subcellularLocation>
</comment>
<dbReference type="AlphaFoldDB" id="A0A2U3ANV2"/>
<dbReference type="EMBL" id="QFVR01000004">
    <property type="protein sequence ID" value="PWI26230.1"/>
    <property type="molecule type" value="Genomic_DNA"/>
</dbReference>
<feature type="transmembrane region" description="Helical" evidence="5">
    <location>
        <begin position="28"/>
        <end position="48"/>
    </location>
</feature>
<keyword evidence="3 5" id="KW-1133">Transmembrane helix</keyword>
<evidence type="ECO:0000259" key="6">
    <source>
        <dbReference type="Pfam" id="PF04893"/>
    </source>
</evidence>
<dbReference type="InterPro" id="IPR006977">
    <property type="entry name" value="Yip1_dom"/>
</dbReference>
<feature type="transmembrane region" description="Helical" evidence="5">
    <location>
        <begin position="151"/>
        <end position="175"/>
    </location>
</feature>
<feature type="transmembrane region" description="Helical" evidence="5">
    <location>
        <begin position="187"/>
        <end position="212"/>
    </location>
</feature>
<dbReference type="OrthoDB" id="2987623at2"/>
<dbReference type="Pfam" id="PF04893">
    <property type="entry name" value="Yip1"/>
    <property type="match status" value="1"/>
</dbReference>
<dbReference type="Proteomes" id="UP000245938">
    <property type="component" value="Unassembled WGS sequence"/>
</dbReference>
<reference evidence="7 8" key="1">
    <citation type="submission" date="2018-05" db="EMBL/GenBank/DDBJ databases">
        <title>Kurthia sibirica genome sequence.</title>
        <authorList>
            <person name="Maclea K.S."/>
            <person name="Goen A.E."/>
        </authorList>
    </citation>
    <scope>NUCLEOTIDE SEQUENCE [LARGE SCALE GENOMIC DNA]</scope>
    <source>
        <strain evidence="7 8">ATCC 49154</strain>
    </source>
</reference>
<evidence type="ECO:0000256" key="1">
    <source>
        <dbReference type="ARBA" id="ARBA00004141"/>
    </source>
</evidence>
<feature type="transmembrane region" description="Helical" evidence="5">
    <location>
        <begin position="117"/>
        <end position="139"/>
    </location>
</feature>
<proteinExistence type="predicted"/>
<dbReference type="RefSeq" id="WP_109305253.1">
    <property type="nucleotide sequence ID" value="NZ_BJUF01000016.1"/>
</dbReference>
<evidence type="ECO:0000313" key="7">
    <source>
        <dbReference type="EMBL" id="PWI26230.1"/>
    </source>
</evidence>
<evidence type="ECO:0000313" key="8">
    <source>
        <dbReference type="Proteomes" id="UP000245938"/>
    </source>
</evidence>
<dbReference type="GO" id="GO:0016020">
    <property type="term" value="C:membrane"/>
    <property type="evidence" value="ECO:0007669"/>
    <property type="project" value="UniProtKB-SubCell"/>
</dbReference>
<keyword evidence="8" id="KW-1185">Reference proteome</keyword>
<gene>
    <name evidence="7" type="ORF">DEX24_04705</name>
</gene>
<protein>
    <recommendedName>
        <fullName evidence="6">Yip1 domain-containing protein</fullName>
    </recommendedName>
</protein>
<evidence type="ECO:0000256" key="4">
    <source>
        <dbReference type="ARBA" id="ARBA00023136"/>
    </source>
</evidence>
<comment type="caution">
    <text evidence="7">The sequence shown here is derived from an EMBL/GenBank/DDBJ whole genome shotgun (WGS) entry which is preliminary data.</text>
</comment>
<name>A0A2U3ANV2_9BACL</name>
<feature type="domain" description="Yip1" evidence="6">
    <location>
        <begin position="11"/>
        <end position="203"/>
    </location>
</feature>
<accession>A0A2U3ANV2</accession>
<organism evidence="7 8">
    <name type="scientific">Kurthia sibirica</name>
    <dbReference type="NCBI Taxonomy" id="202750"/>
    <lineage>
        <taxon>Bacteria</taxon>
        <taxon>Bacillati</taxon>
        <taxon>Bacillota</taxon>
        <taxon>Bacilli</taxon>
        <taxon>Bacillales</taxon>
        <taxon>Caryophanaceae</taxon>
        <taxon>Kurthia</taxon>
    </lineage>
</organism>